<evidence type="ECO:0000313" key="5">
    <source>
        <dbReference type="EMBL" id="ABW29720.1"/>
    </source>
</evidence>
<feature type="repeat" description="TPR" evidence="3">
    <location>
        <begin position="249"/>
        <end position="282"/>
    </location>
</feature>
<dbReference type="SMART" id="SM00028">
    <property type="entry name" value="TPR"/>
    <property type="match status" value="12"/>
</dbReference>
<reference evidence="5 6" key="1">
    <citation type="journal article" date="2008" name="Proc. Natl. Acad. Sci. U.S.A.">
        <title>Niche adaptation and genome expansion in the chlorophyll d-producing cyanobacterium Acaryochloris marina.</title>
        <authorList>
            <person name="Swingley W.D."/>
            <person name="Chen M."/>
            <person name="Cheung P.C."/>
            <person name="Conrad A.L."/>
            <person name="Dejesa L.C."/>
            <person name="Hao J."/>
            <person name="Honchak B.M."/>
            <person name="Karbach L.E."/>
            <person name="Kurdoglu A."/>
            <person name="Lahiri S."/>
            <person name="Mastrian S.D."/>
            <person name="Miyashita H."/>
            <person name="Page L."/>
            <person name="Ramakrishna P."/>
            <person name="Satoh S."/>
            <person name="Sattley W.M."/>
            <person name="Shimada Y."/>
            <person name="Taylor H.L."/>
            <person name="Tomo T."/>
            <person name="Tsuchiya T."/>
            <person name="Wang Z.T."/>
            <person name="Raymond J."/>
            <person name="Mimuro M."/>
            <person name="Blankenship R.E."/>
            <person name="Touchman J.W."/>
        </authorList>
    </citation>
    <scope>NUCLEOTIDE SEQUENCE [LARGE SCALE GENOMIC DNA]</scope>
    <source>
        <strain evidence="6">MBIC 11017</strain>
    </source>
</reference>
<dbReference type="OrthoDB" id="437226at2"/>
<keyword evidence="6" id="KW-1185">Reference proteome</keyword>
<dbReference type="PROSITE" id="PS50293">
    <property type="entry name" value="TPR_REGION"/>
    <property type="match status" value="2"/>
</dbReference>
<keyword evidence="2 3" id="KW-0802">TPR repeat</keyword>
<feature type="repeat" description="TPR" evidence="3">
    <location>
        <begin position="323"/>
        <end position="356"/>
    </location>
</feature>
<feature type="repeat" description="TPR" evidence="3">
    <location>
        <begin position="215"/>
        <end position="248"/>
    </location>
</feature>
<dbReference type="Gene3D" id="1.25.40.10">
    <property type="entry name" value="Tetratricopeptide repeat domain"/>
    <property type="match status" value="6"/>
</dbReference>
<feature type="chain" id="PRO_5002746622" evidence="4">
    <location>
        <begin position="24"/>
        <end position="643"/>
    </location>
</feature>
<dbReference type="InterPro" id="IPR051685">
    <property type="entry name" value="Ycf3/AcsC/BcsC/TPR_MFPF"/>
</dbReference>
<dbReference type="InterPro" id="IPR019734">
    <property type="entry name" value="TPR_rpt"/>
</dbReference>
<feature type="signal peptide" evidence="4">
    <location>
        <begin position="1"/>
        <end position="23"/>
    </location>
</feature>
<feature type="repeat" description="TPR" evidence="3">
    <location>
        <begin position="139"/>
        <end position="172"/>
    </location>
</feature>
<dbReference type="Pfam" id="PF13432">
    <property type="entry name" value="TPR_16"/>
    <property type="match status" value="4"/>
</dbReference>
<dbReference type="eggNOG" id="COG0457">
    <property type="taxonomic scope" value="Bacteria"/>
</dbReference>
<evidence type="ECO:0000256" key="1">
    <source>
        <dbReference type="ARBA" id="ARBA00022737"/>
    </source>
</evidence>
<feature type="repeat" description="TPR" evidence="3">
    <location>
        <begin position="514"/>
        <end position="547"/>
    </location>
</feature>
<keyword evidence="4" id="KW-0732">Signal</keyword>
<dbReference type="PANTHER" id="PTHR44943:SF8">
    <property type="entry name" value="TPR REPEAT-CONTAINING PROTEIN MJ0263"/>
    <property type="match status" value="1"/>
</dbReference>
<dbReference type="KEGG" id="amr:AM1_4748"/>
<dbReference type="Pfam" id="PF13181">
    <property type="entry name" value="TPR_8"/>
    <property type="match status" value="1"/>
</dbReference>
<evidence type="ECO:0000256" key="2">
    <source>
        <dbReference type="ARBA" id="ARBA00022803"/>
    </source>
</evidence>
<dbReference type="InterPro" id="IPR011990">
    <property type="entry name" value="TPR-like_helical_dom_sf"/>
</dbReference>
<feature type="repeat" description="TPR" evidence="3">
    <location>
        <begin position="586"/>
        <end position="619"/>
    </location>
</feature>
<dbReference type="EMBL" id="CP000828">
    <property type="protein sequence ID" value="ABW29720.1"/>
    <property type="molecule type" value="Genomic_DNA"/>
</dbReference>
<name>B0C1I5_ACAM1</name>
<dbReference type="Pfam" id="PF13414">
    <property type="entry name" value="TPR_11"/>
    <property type="match status" value="1"/>
</dbReference>
<feature type="repeat" description="TPR" evidence="3">
    <location>
        <begin position="480"/>
        <end position="513"/>
    </location>
</feature>
<accession>B0C1I5</accession>
<evidence type="ECO:0000256" key="4">
    <source>
        <dbReference type="SAM" id="SignalP"/>
    </source>
</evidence>
<proteinExistence type="predicted"/>
<keyword evidence="1" id="KW-0677">Repeat</keyword>
<feature type="repeat" description="TPR" evidence="3">
    <location>
        <begin position="173"/>
        <end position="206"/>
    </location>
</feature>
<dbReference type="STRING" id="329726.AM1_4748"/>
<dbReference type="Pfam" id="PF14559">
    <property type="entry name" value="TPR_19"/>
    <property type="match status" value="1"/>
</dbReference>
<protein>
    <submittedName>
        <fullName evidence="5">TPR domain protein</fullName>
    </submittedName>
</protein>
<dbReference type="PROSITE" id="PS50005">
    <property type="entry name" value="TPR"/>
    <property type="match status" value="8"/>
</dbReference>
<dbReference type="HOGENOM" id="CLU_415994_0_0_3"/>
<dbReference type="PANTHER" id="PTHR44943">
    <property type="entry name" value="CELLULOSE SYNTHASE OPERON PROTEIN C"/>
    <property type="match status" value="1"/>
</dbReference>
<dbReference type="RefSeq" id="WP_012165005.1">
    <property type="nucleotide sequence ID" value="NC_009925.1"/>
</dbReference>
<dbReference type="AlphaFoldDB" id="B0C1I5"/>
<organism evidence="5 6">
    <name type="scientific">Acaryochloris marina (strain MBIC 11017)</name>
    <dbReference type="NCBI Taxonomy" id="329726"/>
    <lineage>
        <taxon>Bacteria</taxon>
        <taxon>Bacillati</taxon>
        <taxon>Cyanobacteriota</taxon>
        <taxon>Cyanophyceae</taxon>
        <taxon>Acaryochloridales</taxon>
        <taxon>Acaryochloridaceae</taxon>
        <taxon>Acaryochloris</taxon>
    </lineage>
</organism>
<dbReference type="Proteomes" id="UP000000268">
    <property type="component" value="Chromosome"/>
</dbReference>
<gene>
    <name evidence="5" type="ordered locus">AM1_4748</name>
</gene>
<evidence type="ECO:0000256" key="3">
    <source>
        <dbReference type="PROSITE-ProRule" id="PRU00339"/>
    </source>
</evidence>
<sequence length="643" mass="71586">MRRLAFPLALVLALSAMPGRSQSQLKISGPQFPQPTEAECDQDWAGMRQELEKALEKTPKHEIAGGYHALGQALESCQKYDEAIAAFERGKTLQSWHAQYKFDIARVRIRQQKLTQALNIYRQYHQSESKQLSAKEIDGLAYNDLGENLVSVGELDRAIATFDYATRLTPKNAAIWRNLGKTQVKAQKYDPAIQSFRQAVLIKESASLTDRQLDARAYLQVGHYLTSTQKVKEGVPFLENAIALDPQYSDAYLVLGQNYAQQRRWDEAITNYTQRLKLSPKSVYTHTLMGDALIRKQDFEGAFTQYRQFLGSNATKPDAELDADAYKWLAKALKKLNRLGPAVEAYQKIAALQPKNAHVLNEMGVVLTTLERWEEAIVVLRKAQDVFQANQAEQSAPFGSDMIVINLGGALAGNGQVEEALTVLRPVVQDSPENPFIRMTLGKVLLQAGQKQEARQLLQTGLKKVSFPLAFVGIETTPNAKLETVLGQLYFELKQYDLALAHYQKAVQIDPDFAVGHFAVGNILRRQGKSDQAIPAYEKALKLQPRNLFFTHQFYSGRGLALLAQGKEAAAIADFERATQLNAINVEALHGLGKALLQQNKPSAAIPHLEAAYDLNPGYPQVAEDLRLAKSQTSVESNPPQTE</sequence>
<evidence type="ECO:0000313" key="6">
    <source>
        <dbReference type="Proteomes" id="UP000000268"/>
    </source>
</evidence>
<dbReference type="SUPFAM" id="SSF48452">
    <property type="entry name" value="TPR-like"/>
    <property type="match status" value="4"/>
</dbReference>